<sequence>MQIDWVTVAAQIVNFVILVWLLKRFLYRPVVRAMARREQHIADRLHEAEDREKAAQDKAEAYAEKERDLEQKRDELLRDAREEAKSYRKELRQEVREDMEAERRQMHKQVARDQADFVRDLRRQIAEQFEALARRAMSDLADSSLEAQIADAFANRVRDMDADLRQRIAEAALREDGRLTVTSAFDLPADVRRQVTRVLHEAFGDRLDVIYEQSDDLTCGIELRAAGHSVLWSLDAYLDEFEERLAEKIQEMAAKTQPEAA</sequence>
<evidence type="ECO:0000313" key="15">
    <source>
        <dbReference type="EMBL" id="RDD62249.1"/>
    </source>
</evidence>
<evidence type="ECO:0000256" key="1">
    <source>
        <dbReference type="ARBA" id="ARBA00005513"/>
    </source>
</evidence>
<dbReference type="GO" id="GO:0012505">
    <property type="term" value="C:endomembrane system"/>
    <property type="evidence" value="ECO:0007669"/>
    <property type="project" value="UniProtKB-SubCell"/>
</dbReference>
<dbReference type="InterPro" id="IPR002146">
    <property type="entry name" value="ATP_synth_b/b'su_bac/chlpt"/>
</dbReference>
<keyword evidence="5 13" id="KW-0375">Hydrogen ion transport</keyword>
<evidence type="ECO:0000313" key="16">
    <source>
        <dbReference type="Proteomes" id="UP000253941"/>
    </source>
</evidence>
<dbReference type="GO" id="GO:0005886">
    <property type="term" value="C:plasma membrane"/>
    <property type="evidence" value="ECO:0007669"/>
    <property type="project" value="UniProtKB-SubCell"/>
</dbReference>
<evidence type="ECO:0000256" key="4">
    <source>
        <dbReference type="ARBA" id="ARBA00022692"/>
    </source>
</evidence>
<evidence type="ECO:0000256" key="8">
    <source>
        <dbReference type="ARBA" id="ARBA00023136"/>
    </source>
</evidence>
<evidence type="ECO:0000256" key="5">
    <source>
        <dbReference type="ARBA" id="ARBA00022781"/>
    </source>
</evidence>
<evidence type="ECO:0000256" key="13">
    <source>
        <dbReference type="HAMAP-Rule" id="MF_01398"/>
    </source>
</evidence>
<dbReference type="AlphaFoldDB" id="A0A369TA89"/>
<dbReference type="EMBL" id="QPMH01000006">
    <property type="protein sequence ID" value="RDD62249.1"/>
    <property type="molecule type" value="Genomic_DNA"/>
</dbReference>
<evidence type="ECO:0000256" key="10">
    <source>
        <dbReference type="ARBA" id="ARBA00025198"/>
    </source>
</evidence>
<gene>
    <name evidence="13" type="primary">atpF</name>
    <name evidence="15" type="ORF">DRB17_08430</name>
</gene>
<dbReference type="PANTHER" id="PTHR33445:SF2">
    <property type="entry name" value="ATP SYNTHASE SUBUNIT B', CHLOROPLASTIC"/>
    <property type="match status" value="1"/>
</dbReference>
<dbReference type="PANTHER" id="PTHR33445">
    <property type="entry name" value="ATP SYNTHASE SUBUNIT B', CHLOROPLASTIC"/>
    <property type="match status" value="1"/>
</dbReference>
<dbReference type="GO" id="GO:0046933">
    <property type="term" value="F:proton-transporting ATP synthase activity, rotational mechanism"/>
    <property type="evidence" value="ECO:0007669"/>
    <property type="project" value="UniProtKB-UniRule"/>
</dbReference>
<dbReference type="GO" id="GO:0046961">
    <property type="term" value="F:proton-transporting ATPase activity, rotational mechanism"/>
    <property type="evidence" value="ECO:0007669"/>
    <property type="project" value="TreeGrafter"/>
</dbReference>
<dbReference type="RefSeq" id="WP_114581763.1">
    <property type="nucleotide sequence ID" value="NZ_QPMH01000006.1"/>
</dbReference>
<proteinExistence type="inferred from homology"/>
<comment type="function">
    <text evidence="11">Component of the F(0) channel, it forms part of the peripheral stalk, linking F(1) to F(0). The b'-subunit is a diverged and duplicated form of b found in plants and photosynthetic bacteria.</text>
</comment>
<dbReference type="CDD" id="cd06503">
    <property type="entry name" value="ATP-synt_Fo_b"/>
    <property type="match status" value="1"/>
</dbReference>
<evidence type="ECO:0000256" key="12">
    <source>
        <dbReference type="ARBA" id="ARBA00037847"/>
    </source>
</evidence>
<keyword evidence="8 13" id="KW-0472">Membrane</keyword>
<keyword evidence="2 13" id="KW-0813">Transport</keyword>
<comment type="caution">
    <text evidence="15">The sequence shown here is derived from an EMBL/GenBank/DDBJ whole genome shotgun (WGS) entry which is preliminary data.</text>
</comment>
<dbReference type="Pfam" id="PF00430">
    <property type="entry name" value="ATP-synt_B"/>
    <property type="match status" value="1"/>
</dbReference>
<name>A0A369TA89_9PROT</name>
<comment type="function">
    <text evidence="10 13">F(1)F(0) ATP synthase produces ATP from ADP in the presence of a proton or sodium gradient. F-type ATPases consist of two structural domains, F(1) containing the extramembraneous catalytic core and F(0) containing the membrane proton channel, linked together by a central stalk and a peripheral stalk. During catalysis, ATP synthesis in the catalytic domain of F(1) is coupled via a rotary mechanism of the central stalk subunits to proton translocation.</text>
</comment>
<keyword evidence="9 13" id="KW-0066">ATP synthesis</keyword>
<dbReference type="InterPro" id="IPR050059">
    <property type="entry name" value="ATP_synthase_B_chain"/>
</dbReference>
<keyword evidence="16" id="KW-1185">Reference proteome</keyword>
<keyword evidence="7 13" id="KW-0406">Ion transport</keyword>
<dbReference type="GO" id="GO:0045259">
    <property type="term" value="C:proton-transporting ATP synthase complex"/>
    <property type="evidence" value="ECO:0007669"/>
    <property type="project" value="UniProtKB-KW"/>
</dbReference>
<comment type="similarity">
    <text evidence="1 13">Belongs to the ATPase B chain family.</text>
</comment>
<evidence type="ECO:0000256" key="9">
    <source>
        <dbReference type="ARBA" id="ARBA00023310"/>
    </source>
</evidence>
<dbReference type="NCBIfam" id="TIGR03321">
    <property type="entry name" value="alt_F1F0_F0_B"/>
    <property type="match status" value="1"/>
</dbReference>
<evidence type="ECO:0000256" key="7">
    <source>
        <dbReference type="ARBA" id="ARBA00023065"/>
    </source>
</evidence>
<dbReference type="InterPro" id="IPR017707">
    <property type="entry name" value="Alt_ATP_synth_F0_bsu"/>
</dbReference>
<evidence type="ECO:0000256" key="6">
    <source>
        <dbReference type="ARBA" id="ARBA00022989"/>
    </source>
</evidence>
<comment type="subunit">
    <text evidence="13">F-type ATPases have 2 components, F(1) - the catalytic core - and F(0) - the membrane proton channel. F(1) has five subunits: alpha(3), beta(3), gamma(1), delta(1), epsilon(1). F(0) has three main subunits: a(1), b(2) and c(10-14). The alpha and beta chains form an alternating ring which encloses part of the gamma chain. F(1) is attached to F(0) by a central stalk formed by the gamma and epsilon chains, while a peripheral stalk is formed by the delta and b chains.</text>
</comment>
<keyword evidence="3 13" id="KW-0138">CF(0)</keyword>
<keyword evidence="4 13" id="KW-0812">Transmembrane</keyword>
<evidence type="ECO:0000256" key="2">
    <source>
        <dbReference type="ARBA" id="ARBA00022448"/>
    </source>
</evidence>
<dbReference type="HAMAP" id="MF_01398">
    <property type="entry name" value="ATP_synth_b_bprime"/>
    <property type="match status" value="1"/>
</dbReference>
<feature type="region of interest" description="Disordered" evidence="14">
    <location>
        <begin position="48"/>
        <end position="67"/>
    </location>
</feature>
<accession>A0A369TA89</accession>
<evidence type="ECO:0000256" key="11">
    <source>
        <dbReference type="ARBA" id="ARBA00025614"/>
    </source>
</evidence>
<protein>
    <recommendedName>
        <fullName evidence="13">ATP synthase subunit b</fullName>
    </recommendedName>
    <alternativeName>
        <fullName evidence="13">ATP synthase F(0) sector subunit b</fullName>
    </alternativeName>
    <alternativeName>
        <fullName evidence="13">ATPase subunit I</fullName>
    </alternativeName>
    <alternativeName>
        <fullName evidence="13">F-type ATPase subunit b</fullName>
        <shortName evidence="13">F-ATPase subunit b</shortName>
    </alternativeName>
</protein>
<comment type="subcellular location">
    <subcellularLocation>
        <location evidence="13">Cell membrane</location>
        <topology evidence="13">Single-pass membrane protein</topology>
    </subcellularLocation>
    <subcellularLocation>
        <location evidence="12">Endomembrane system</location>
        <topology evidence="12">Single-pass membrane protein</topology>
    </subcellularLocation>
</comment>
<reference evidence="15 16" key="1">
    <citation type="submission" date="2018-07" db="EMBL/GenBank/DDBJ databases">
        <title>Venubactetium sediminum gen. nov., sp. nov., isolated from a marine solar saltern.</title>
        <authorList>
            <person name="Wang S."/>
        </authorList>
    </citation>
    <scope>NUCLEOTIDE SEQUENCE [LARGE SCALE GENOMIC DNA]</scope>
    <source>
        <strain evidence="15 16">WD2A32</strain>
    </source>
</reference>
<organism evidence="15 16">
    <name type="scientific">Ferruginivarius sediminum</name>
    <dbReference type="NCBI Taxonomy" id="2661937"/>
    <lineage>
        <taxon>Bacteria</taxon>
        <taxon>Pseudomonadati</taxon>
        <taxon>Pseudomonadota</taxon>
        <taxon>Alphaproteobacteria</taxon>
        <taxon>Rhodospirillales</taxon>
        <taxon>Rhodospirillaceae</taxon>
        <taxon>Ferruginivarius</taxon>
    </lineage>
</organism>
<keyword evidence="6 13" id="KW-1133">Transmembrane helix</keyword>
<evidence type="ECO:0000256" key="3">
    <source>
        <dbReference type="ARBA" id="ARBA00022547"/>
    </source>
</evidence>
<dbReference type="Proteomes" id="UP000253941">
    <property type="component" value="Unassembled WGS sequence"/>
</dbReference>
<keyword evidence="13" id="KW-1003">Cell membrane</keyword>
<evidence type="ECO:0000256" key="14">
    <source>
        <dbReference type="SAM" id="MobiDB-lite"/>
    </source>
</evidence>
<feature type="transmembrane region" description="Helical" evidence="13">
    <location>
        <begin position="6"/>
        <end position="27"/>
    </location>
</feature>